<reference evidence="1" key="1">
    <citation type="submission" date="2021-03" db="EMBL/GenBank/DDBJ databases">
        <title>Draft genome sequence of rust myrtle Austropuccinia psidii MF-1, a brazilian biotype.</title>
        <authorList>
            <person name="Quecine M.C."/>
            <person name="Pachon D.M.R."/>
            <person name="Bonatelli M.L."/>
            <person name="Correr F.H."/>
            <person name="Franceschini L.M."/>
            <person name="Leite T.F."/>
            <person name="Margarido G.R.A."/>
            <person name="Almeida C.A."/>
            <person name="Ferrarezi J.A."/>
            <person name="Labate C.A."/>
        </authorList>
    </citation>
    <scope>NUCLEOTIDE SEQUENCE</scope>
    <source>
        <strain evidence="1">MF-1</strain>
    </source>
</reference>
<protein>
    <submittedName>
        <fullName evidence="1">Uncharacterized protein</fullName>
    </submittedName>
</protein>
<dbReference type="AlphaFoldDB" id="A0A9Q3GZB8"/>
<sequence>MALSAECNTSFTIPRAENKEWYSTCMFLNSNVGEVKYHCTPGSCTMGAFSNCLGTRRSRQGDPPKLASPVSPDGILSYAVLDYGEKVLAYKRPLPIPGQLANFLPLLCIKTQNTKCGECWLPNKSKPHAT</sequence>
<comment type="caution">
    <text evidence="1">The sequence shown here is derived from an EMBL/GenBank/DDBJ whole genome shotgun (WGS) entry which is preliminary data.</text>
</comment>
<proteinExistence type="predicted"/>
<dbReference type="EMBL" id="AVOT02008191">
    <property type="protein sequence ID" value="MBW0485486.1"/>
    <property type="molecule type" value="Genomic_DNA"/>
</dbReference>
<organism evidence="1 2">
    <name type="scientific">Austropuccinia psidii MF-1</name>
    <dbReference type="NCBI Taxonomy" id="1389203"/>
    <lineage>
        <taxon>Eukaryota</taxon>
        <taxon>Fungi</taxon>
        <taxon>Dikarya</taxon>
        <taxon>Basidiomycota</taxon>
        <taxon>Pucciniomycotina</taxon>
        <taxon>Pucciniomycetes</taxon>
        <taxon>Pucciniales</taxon>
        <taxon>Sphaerophragmiaceae</taxon>
        <taxon>Austropuccinia</taxon>
    </lineage>
</organism>
<keyword evidence="2" id="KW-1185">Reference proteome</keyword>
<evidence type="ECO:0000313" key="1">
    <source>
        <dbReference type="EMBL" id="MBW0485486.1"/>
    </source>
</evidence>
<accession>A0A9Q3GZB8</accession>
<evidence type="ECO:0000313" key="2">
    <source>
        <dbReference type="Proteomes" id="UP000765509"/>
    </source>
</evidence>
<gene>
    <name evidence="1" type="ORF">O181_025201</name>
</gene>
<name>A0A9Q3GZB8_9BASI</name>
<dbReference type="Proteomes" id="UP000765509">
    <property type="component" value="Unassembled WGS sequence"/>
</dbReference>